<keyword evidence="3" id="KW-1185">Reference proteome</keyword>
<dbReference type="Proteomes" id="UP001598673">
    <property type="component" value="Unassembled WGS sequence"/>
</dbReference>
<dbReference type="EMBL" id="JBHXCV010000033">
    <property type="protein sequence ID" value="MFD6796792.1"/>
    <property type="molecule type" value="Genomic_DNA"/>
</dbReference>
<evidence type="ECO:0000313" key="2">
    <source>
        <dbReference type="EMBL" id="MFD6796792.1"/>
    </source>
</evidence>
<dbReference type="InterPro" id="IPR041657">
    <property type="entry name" value="HTH_17"/>
</dbReference>
<evidence type="ECO:0000313" key="3">
    <source>
        <dbReference type="Proteomes" id="UP001598673"/>
    </source>
</evidence>
<evidence type="ECO:0000259" key="1">
    <source>
        <dbReference type="Pfam" id="PF12728"/>
    </source>
</evidence>
<name>A0ABW6GC67_9PSEU</name>
<protein>
    <submittedName>
        <fullName evidence="2">Helix-turn-helix domain-containing protein</fullName>
    </submittedName>
</protein>
<proteinExistence type="predicted"/>
<comment type="caution">
    <text evidence="2">The sequence shown here is derived from an EMBL/GenBank/DDBJ whole genome shotgun (WGS) entry which is preliminary data.</text>
</comment>
<gene>
    <name evidence="2" type="ORF">ACFWGY_25975</name>
</gene>
<sequence length="71" mass="8200">MAGEEVWLTVPEIARRFRISTRTAYRWANSGRGLRVLRTGPTGRGIRVHRGDLERMERESRQWGTGSWTTA</sequence>
<dbReference type="Pfam" id="PF12728">
    <property type="entry name" value="HTH_17"/>
    <property type="match status" value="1"/>
</dbReference>
<organism evidence="2 3">
    <name type="scientific">Prauserella salsuginis</name>
    <dbReference type="NCBI Taxonomy" id="387889"/>
    <lineage>
        <taxon>Bacteria</taxon>
        <taxon>Bacillati</taxon>
        <taxon>Actinomycetota</taxon>
        <taxon>Actinomycetes</taxon>
        <taxon>Pseudonocardiales</taxon>
        <taxon>Pseudonocardiaceae</taxon>
        <taxon>Prauserella</taxon>
        <taxon>Prauserella salsuginis group</taxon>
    </lineage>
</organism>
<dbReference type="SUPFAM" id="SSF46955">
    <property type="entry name" value="Putative DNA-binding domain"/>
    <property type="match status" value="1"/>
</dbReference>
<dbReference type="RefSeq" id="WP_377541225.1">
    <property type="nucleotide sequence ID" value="NZ_JBHXCV010000033.1"/>
</dbReference>
<reference evidence="2 3" key="1">
    <citation type="submission" date="2024-09" db="EMBL/GenBank/DDBJ databases">
        <title>The Natural Products Discovery Center: Release of the First 8490 Sequenced Strains for Exploring Actinobacteria Biosynthetic Diversity.</title>
        <authorList>
            <person name="Kalkreuter E."/>
            <person name="Kautsar S.A."/>
            <person name="Yang D."/>
            <person name="Bader C.D."/>
            <person name="Teijaro C.N."/>
            <person name="Fluegel L."/>
            <person name="Davis C.M."/>
            <person name="Simpson J.R."/>
            <person name="Lauterbach L."/>
            <person name="Steele A.D."/>
            <person name="Gui C."/>
            <person name="Meng S."/>
            <person name="Li G."/>
            <person name="Viehrig K."/>
            <person name="Ye F."/>
            <person name="Su P."/>
            <person name="Kiefer A.F."/>
            <person name="Nichols A."/>
            <person name="Cepeda A.J."/>
            <person name="Yan W."/>
            <person name="Fan B."/>
            <person name="Jiang Y."/>
            <person name="Adhikari A."/>
            <person name="Zheng C.-J."/>
            <person name="Schuster L."/>
            <person name="Cowan T.M."/>
            <person name="Smanski M.J."/>
            <person name="Chevrette M.G."/>
            <person name="De Carvalho L.P.S."/>
            <person name="Shen B."/>
        </authorList>
    </citation>
    <scope>NUCLEOTIDE SEQUENCE [LARGE SCALE GENOMIC DNA]</scope>
    <source>
        <strain evidence="2 3">NPDC060353</strain>
    </source>
</reference>
<accession>A0ABW6GC67</accession>
<feature type="domain" description="Helix-turn-helix" evidence="1">
    <location>
        <begin position="7"/>
        <end position="56"/>
    </location>
</feature>
<dbReference type="InterPro" id="IPR009061">
    <property type="entry name" value="DNA-bd_dom_put_sf"/>
</dbReference>